<dbReference type="KEGG" id="plm:Plim_3018"/>
<dbReference type="EMBL" id="CP001744">
    <property type="protein sequence ID" value="ADG68840.1"/>
    <property type="molecule type" value="Genomic_DNA"/>
</dbReference>
<accession>D5SSN9</accession>
<dbReference type="HOGENOM" id="CLU_620894_0_0_0"/>
<feature type="domain" description="TIR" evidence="1">
    <location>
        <begin position="307"/>
        <end position="435"/>
    </location>
</feature>
<organism evidence="2 3">
    <name type="scientific">Planctopirus limnophila (strain ATCC 43296 / DSM 3776 / IFAM 1008 / Mu 290)</name>
    <name type="common">Planctomyces limnophilus</name>
    <dbReference type="NCBI Taxonomy" id="521674"/>
    <lineage>
        <taxon>Bacteria</taxon>
        <taxon>Pseudomonadati</taxon>
        <taxon>Planctomycetota</taxon>
        <taxon>Planctomycetia</taxon>
        <taxon>Planctomycetales</taxon>
        <taxon>Planctomycetaceae</taxon>
        <taxon>Planctopirus</taxon>
    </lineage>
</organism>
<evidence type="ECO:0000313" key="2">
    <source>
        <dbReference type="EMBL" id="ADG68840.1"/>
    </source>
</evidence>
<name>D5SSN9_PLAL2</name>
<dbReference type="InterPro" id="IPR035897">
    <property type="entry name" value="Toll_tir_struct_dom_sf"/>
</dbReference>
<keyword evidence="3" id="KW-1185">Reference proteome</keyword>
<dbReference type="RefSeq" id="WP_013111271.1">
    <property type="nucleotide sequence ID" value="NC_014148.1"/>
</dbReference>
<dbReference type="SUPFAM" id="SSF52200">
    <property type="entry name" value="Toll/Interleukin receptor TIR domain"/>
    <property type="match status" value="1"/>
</dbReference>
<sequence length="441" mass="49449">MAERRHRFEGLVPEMLIQSIRDHRCVLFAGAGMSAQAQTQDGTRLPTWSALLERMLNWCIDHRVPLRADPAEFKEVLKRGRLLVVAQELQQSLGSQLNTCLSAILHTGKTTPSEAHRLVSRIDWVAALSSNYDGLIEGAYALETGGIVPPVFSPAGIGQALDCLRSNRFFVLKVHGDVNLPGSIVLSNRDYSRLLYLSPGYRSFLESIFSNYTVLFVGFGGNDPDLDGIVDRLSTIYEHSIGQHFILISEDEFTALERRRLLEDKRLDCITYRRDASHSQVVEFLWALSQRLTSKAVVNTPFAKDENKQRAFISGSSRQIGMLREVAEIARQVGFDVWYSETEIAVGDRLVDVIAKCIDEADCFIVILSKESGESSWVHFEIGRAFGAHKKVFPIRIGDAPVPSDLMNVVYLQVSEPPFNAEDKEKIMMNLARFLKPTKSS</sequence>
<dbReference type="STRING" id="521674.Plim_3018"/>
<dbReference type="InterPro" id="IPR000157">
    <property type="entry name" value="TIR_dom"/>
</dbReference>
<dbReference type="eggNOG" id="COG0846">
    <property type="taxonomic scope" value="Bacteria"/>
</dbReference>
<dbReference type="Pfam" id="PF13676">
    <property type="entry name" value="TIR_2"/>
    <property type="match status" value="1"/>
</dbReference>
<reference evidence="2 3" key="1">
    <citation type="journal article" date="2010" name="Stand. Genomic Sci.">
        <title>Complete genome sequence of Planctomyces limnophilus type strain (Mu 290).</title>
        <authorList>
            <person name="Labutti K."/>
            <person name="Sikorski J."/>
            <person name="Schneider S."/>
            <person name="Nolan M."/>
            <person name="Lucas S."/>
            <person name="Glavina Del Rio T."/>
            <person name="Tice H."/>
            <person name="Cheng J.F."/>
            <person name="Goodwin L."/>
            <person name="Pitluck S."/>
            <person name="Liolios K."/>
            <person name="Ivanova N."/>
            <person name="Mavromatis K."/>
            <person name="Mikhailova N."/>
            <person name="Pati A."/>
            <person name="Chen A."/>
            <person name="Palaniappan K."/>
            <person name="Land M."/>
            <person name="Hauser L."/>
            <person name="Chang Y.J."/>
            <person name="Jeffries C.D."/>
            <person name="Tindall B.J."/>
            <person name="Rohde M."/>
            <person name="Goker M."/>
            <person name="Woyke T."/>
            <person name="Bristow J."/>
            <person name="Eisen J.A."/>
            <person name="Markowitz V."/>
            <person name="Hugenholtz P."/>
            <person name="Kyrpides N.C."/>
            <person name="Klenk H.P."/>
            <person name="Lapidus A."/>
        </authorList>
    </citation>
    <scope>NUCLEOTIDE SEQUENCE [LARGE SCALE GENOMIC DNA]</scope>
    <source>
        <strain evidence="3">ATCC 43296 / DSM 3776 / IFAM 1008 / 290</strain>
    </source>
</reference>
<dbReference type="Gene3D" id="3.40.50.10140">
    <property type="entry name" value="Toll/interleukin-1 receptor homology (TIR) domain"/>
    <property type="match status" value="1"/>
</dbReference>
<evidence type="ECO:0000259" key="1">
    <source>
        <dbReference type="PROSITE" id="PS50104"/>
    </source>
</evidence>
<dbReference type="OrthoDB" id="247948at2"/>
<gene>
    <name evidence="2" type="ordered locus">Plim_3018</name>
</gene>
<dbReference type="AlphaFoldDB" id="D5SSN9"/>
<dbReference type="PROSITE" id="PS50104">
    <property type="entry name" value="TIR"/>
    <property type="match status" value="1"/>
</dbReference>
<dbReference type="Pfam" id="PF13289">
    <property type="entry name" value="SIR2_2"/>
    <property type="match status" value="1"/>
</dbReference>
<evidence type="ECO:0000313" key="3">
    <source>
        <dbReference type="Proteomes" id="UP000002220"/>
    </source>
</evidence>
<protein>
    <recommendedName>
        <fullName evidence="1">TIR domain-containing protein</fullName>
    </recommendedName>
</protein>
<proteinExistence type="predicted"/>
<dbReference type="Proteomes" id="UP000002220">
    <property type="component" value="Chromosome"/>
</dbReference>
<dbReference type="GO" id="GO:0007165">
    <property type="term" value="P:signal transduction"/>
    <property type="evidence" value="ECO:0007669"/>
    <property type="project" value="InterPro"/>
</dbReference>